<keyword evidence="2" id="KW-1185">Reference proteome</keyword>
<proteinExistence type="predicted"/>
<evidence type="ECO:0008006" key="3">
    <source>
        <dbReference type="Google" id="ProtNLM"/>
    </source>
</evidence>
<sequence>MHTIVSDTSEKEKNLCKGRIGDGLAKSITKKYFMDKHTLFTSFGKWAEAITLELIDEAASAGKPYPWRTEQFAWNQLYIAMIAYSIRLLLRLETNTTLALYQIFTKFRALLFPTLRAVGNLQPT</sequence>
<evidence type="ECO:0000313" key="2">
    <source>
        <dbReference type="Proteomes" id="UP000823485"/>
    </source>
</evidence>
<comment type="caution">
    <text evidence="1">The sequence shown here is derived from an EMBL/GenBank/DDBJ whole genome shotgun (WGS) entry which is preliminary data.</text>
</comment>
<organism evidence="1 2">
    <name type="scientific">Siminovitchia thermophila</name>
    <dbReference type="NCBI Taxonomy" id="1245522"/>
    <lineage>
        <taxon>Bacteria</taxon>
        <taxon>Bacillati</taxon>
        <taxon>Bacillota</taxon>
        <taxon>Bacilli</taxon>
        <taxon>Bacillales</taxon>
        <taxon>Bacillaceae</taxon>
        <taxon>Siminovitchia</taxon>
    </lineage>
</organism>
<dbReference type="RefSeq" id="WP_077112639.1">
    <property type="nucleotide sequence ID" value="NZ_JAFBFH010000008.1"/>
</dbReference>
<dbReference type="EMBL" id="JAFBFH010000008">
    <property type="protein sequence ID" value="MBM7714656.1"/>
    <property type="molecule type" value="Genomic_DNA"/>
</dbReference>
<dbReference type="Proteomes" id="UP000823485">
    <property type="component" value="Unassembled WGS sequence"/>
</dbReference>
<evidence type="ECO:0000313" key="1">
    <source>
        <dbReference type="EMBL" id="MBM7714656.1"/>
    </source>
</evidence>
<gene>
    <name evidence="1" type="ORF">JOC94_001628</name>
</gene>
<protein>
    <recommendedName>
        <fullName evidence="3">Transposase</fullName>
    </recommendedName>
</protein>
<reference evidence="1 2" key="1">
    <citation type="submission" date="2021-01" db="EMBL/GenBank/DDBJ databases">
        <title>Genomic Encyclopedia of Type Strains, Phase IV (KMG-IV): sequencing the most valuable type-strain genomes for metagenomic binning, comparative biology and taxonomic classification.</title>
        <authorList>
            <person name="Goeker M."/>
        </authorList>
    </citation>
    <scope>NUCLEOTIDE SEQUENCE [LARGE SCALE GENOMIC DNA]</scope>
    <source>
        <strain evidence="1 2">DSM 105453</strain>
    </source>
</reference>
<name>A0ABS2R4T3_9BACI</name>
<accession>A0ABS2R4T3</accession>